<evidence type="ECO:0000256" key="1">
    <source>
        <dbReference type="ARBA" id="ARBA00004924"/>
    </source>
</evidence>
<dbReference type="AlphaFoldDB" id="A0A4V2YQ51"/>
<evidence type="ECO:0000313" key="4">
    <source>
        <dbReference type="Proteomes" id="UP000295124"/>
    </source>
</evidence>
<dbReference type="EMBL" id="SMKX01000021">
    <property type="protein sequence ID" value="TDD60737.1"/>
    <property type="molecule type" value="Genomic_DNA"/>
</dbReference>
<sequence length="109" mass="11902">MTTIDDLIGFGLDAYRGYAPEPDAPVWLATRRDRATFTSCAGLDDESLPAAELAPESRAEFAATLAERGLDATEFQLIAVHPWQWANRLARTLASERARRNLVLLGASA</sequence>
<comment type="pathway">
    <text evidence="1">Siderophore biosynthesis.</text>
</comment>
<dbReference type="GO" id="GO:0019290">
    <property type="term" value="P:siderophore biosynthetic process"/>
    <property type="evidence" value="ECO:0007669"/>
    <property type="project" value="InterPro"/>
</dbReference>
<name>A0A4V2YQ51_9ACTN</name>
<proteinExistence type="predicted"/>
<evidence type="ECO:0000259" key="2">
    <source>
        <dbReference type="Pfam" id="PF04183"/>
    </source>
</evidence>
<dbReference type="InterPro" id="IPR037455">
    <property type="entry name" value="LucA/IucC-like"/>
</dbReference>
<dbReference type="RefSeq" id="WP_132166894.1">
    <property type="nucleotide sequence ID" value="NZ_SMKX01000021.1"/>
</dbReference>
<dbReference type="PANTHER" id="PTHR34384">
    <property type="entry name" value="L-2,3-DIAMINOPROPANOATE--CITRATE LIGASE"/>
    <property type="match status" value="1"/>
</dbReference>
<dbReference type="Pfam" id="PF04183">
    <property type="entry name" value="IucA_IucC"/>
    <property type="match status" value="1"/>
</dbReference>
<organism evidence="3 4">
    <name type="scientific">Kribbella antibiotica</name>
    <dbReference type="NCBI Taxonomy" id="190195"/>
    <lineage>
        <taxon>Bacteria</taxon>
        <taxon>Bacillati</taxon>
        <taxon>Actinomycetota</taxon>
        <taxon>Actinomycetes</taxon>
        <taxon>Propionibacteriales</taxon>
        <taxon>Kribbellaceae</taxon>
        <taxon>Kribbella</taxon>
    </lineage>
</organism>
<dbReference type="OrthoDB" id="495728at2"/>
<dbReference type="PANTHER" id="PTHR34384:SF6">
    <property type="entry name" value="STAPHYLOFERRIN B SYNTHASE"/>
    <property type="match status" value="1"/>
</dbReference>
<reference evidence="3 4" key="1">
    <citation type="submission" date="2019-03" db="EMBL/GenBank/DDBJ databases">
        <title>Draft genome sequences of novel Actinobacteria.</title>
        <authorList>
            <person name="Sahin N."/>
            <person name="Ay H."/>
            <person name="Saygin H."/>
        </authorList>
    </citation>
    <scope>NUCLEOTIDE SEQUENCE [LARGE SCALE GENOMIC DNA]</scope>
    <source>
        <strain evidence="3 4">JCM 13523</strain>
    </source>
</reference>
<feature type="domain" description="Aerobactin siderophore biosynthesis IucA/IucC N-terminal" evidence="2">
    <location>
        <begin position="8"/>
        <end position="108"/>
    </location>
</feature>
<gene>
    <name evidence="3" type="ORF">E1263_09815</name>
</gene>
<dbReference type="InterPro" id="IPR007310">
    <property type="entry name" value="Aerobactin_biosyn_IucA/IucC_N"/>
</dbReference>
<dbReference type="Proteomes" id="UP000295124">
    <property type="component" value="Unassembled WGS sequence"/>
</dbReference>
<keyword evidence="4" id="KW-1185">Reference proteome</keyword>
<evidence type="ECO:0000313" key="3">
    <source>
        <dbReference type="EMBL" id="TDD60737.1"/>
    </source>
</evidence>
<comment type="caution">
    <text evidence="3">The sequence shown here is derived from an EMBL/GenBank/DDBJ whole genome shotgun (WGS) entry which is preliminary data.</text>
</comment>
<protein>
    <recommendedName>
        <fullName evidence="2">Aerobactin siderophore biosynthesis IucA/IucC N-terminal domain-containing protein</fullName>
    </recommendedName>
</protein>
<accession>A0A4V2YQ51</accession>